<gene>
    <name evidence="1" type="ORF">C791_8041</name>
</gene>
<reference evidence="1 2" key="1">
    <citation type="submission" date="2012-10" db="EMBL/GenBank/DDBJ databases">
        <title>Genome assembly of Amycolatopsis azurea DSM 43854.</title>
        <authorList>
            <person name="Khatri I."/>
            <person name="Kaur I."/>
            <person name="Subramanian S."/>
            <person name="Mayilraj S."/>
        </authorList>
    </citation>
    <scope>NUCLEOTIDE SEQUENCE [LARGE SCALE GENOMIC DNA]</scope>
    <source>
        <strain evidence="1 2">DSM 43854</strain>
    </source>
</reference>
<name>M2Q9G3_9PSEU</name>
<organism evidence="1 2">
    <name type="scientific">Amycolatopsis azurea DSM 43854</name>
    <dbReference type="NCBI Taxonomy" id="1238180"/>
    <lineage>
        <taxon>Bacteria</taxon>
        <taxon>Bacillati</taxon>
        <taxon>Actinomycetota</taxon>
        <taxon>Actinomycetes</taxon>
        <taxon>Pseudonocardiales</taxon>
        <taxon>Pseudonocardiaceae</taxon>
        <taxon>Amycolatopsis</taxon>
    </lineage>
</organism>
<dbReference type="EMBL" id="ANMG01000089">
    <property type="protein sequence ID" value="EMD22717.1"/>
    <property type="molecule type" value="Genomic_DNA"/>
</dbReference>
<dbReference type="AlphaFoldDB" id="M2Q9G3"/>
<dbReference type="Proteomes" id="UP000014137">
    <property type="component" value="Unassembled WGS sequence"/>
</dbReference>
<evidence type="ECO:0000313" key="2">
    <source>
        <dbReference type="Proteomes" id="UP000014137"/>
    </source>
</evidence>
<comment type="caution">
    <text evidence="1">The sequence shown here is derived from an EMBL/GenBank/DDBJ whole genome shotgun (WGS) entry which is preliminary data.</text>
</comment>
<sequence length="67" mass="7148">MTTELELIQLNLPLTRREVSPLGIDQIVCTALGVHVQGGGARTAKVRLGFTIGTTEADASRTCLLIK</sequence>
<protein>
    <submittedName>
        <fullName evidence="1">Uncharacterized protein</fullName>
    </submittedName>
</protein>
<proteinExistence type="predicted"/>
<evidence type="ECO:0000313" key="1">
    <source>
        <dbReference type="EMBL" id="EMD22717.1"/>
    </source>
</evidence>
<dbReference type="PATRIC" id="fig|1238180.3.peg.7516"/>
<accession>M2Q9G3</accession>